<dbReference type="InterPro" id="IPR017850">
    <property type="entry name" value="Alkaline_phosphatase_core_sf"/>
</dbReference>
<dbReference type="InterPro" id="IPR052701">
    <property type="entry name" value="GAG_Ulvan_Degrading_Sulfatases"/>
</dbReference>
<proteinExistence type="predicted"/>
<keyword evidence="3" id="KW-1185">Reference proteome</keyword>
<dbReference type="AlphaFoldDB" id="F2L0N5"/>
<sequence length="416" mass="47593">MPKPNIVLIVLDTLREDHAQGLEPLTQLGFVKYENVYAPAPWTLPSHASMFTGLYPSEHGIHERRGTYGVDLAALSRIRMAKLDGGILGELKAAGYTTYLISANPIISQDFGFNADVQYLVDPVTTKTMTVVYTKYDYMFAKHGSKLKVALELLRESKYGMALEAAKLYLERRLRLIYRLPRYLSERYVMKKGGDTIIRLVNHLKPQEPYFLCINVMEAHSPYTRKDLVGRRQLSYVGEWLATGQVNPKALELWRNYPLHAQEATKIAIEIVHQIKQKGNWDNTLVIITSDHGELLGDGGLGHIYSLLDGNLRVPLYVKYPGKSKKQRGLLSLTEIPRIIDPNIDEIGRSVVFAETHGIGDPEPFGKWKRYINSRHYHHKIRVISAKRDFIYNKTEDKVEKVFREYTRDIGKPEIL</sequence>
<evidence type="ECO:0000313" key="3">
    <source>
        <dbReference type="Proteomes" id="UP000008138"/>
    </source>
</evidence>
<dbReference type="GeneID" id="10359563"/>
<dbReference type="EMBL" id="CP002590">
    <property type="protein sequence ID" value="AEA11514.1"/>
    <property type="molecule type" value="Genomic_DNA"/>
</dbReference>
<dbReference type="Pfam" id="PF00884">
    <property type="entry name" value="Sulfatase"/>
    <property type="match status" value="1"/>
</dbReference>
<dbReference type="Gene3D" id="3.40.720.10">
    <property type="entry name" value="Alkaline Phosphatase, subunit A"/>
    <property type="match status" value="1"/>
</dbReference>
<dbReference type="SUPFAM" id="SSF53649">
    <property type="entry name" value="Alkaline phosphatase-like"/>
    <property type="match status" value="1"/>
</dbReference>
<feature type="domain" description="Sulfatase N-terminal" evidence="1">
    <location>
        <begin position="4"/>
        <end position="327"/>
    </location>
</feature>
<organism evidence="2 3">
    <name type="scientific">Thermoproteus uzoniensis (strain 768-20)</name>
    <dbReference type="NCBI Taxonomy" id="999630"/>
    <lineage>
        <taxon>Archaea</taxon>
        <taxon>Thermoproteota</taxon>
        <taxon>Thermoprotei</taxon>
        <taxon>Thermoproteales</taxon>
        <taxon>Thermoproteaceae</taxon>
        <taxon>Thermoproteus</taxon>
    </lineage>
</organism>
<reference key="2">
    <citation type="submission" date="2011-03" db="EMBL/GenBank/DDBJ databases">
        <title>Complete genome sequence of the thermoacidophilic crenarchaeon Thermoproteus uzoniensis 768-20.</title>
        <authorList>
            <person name="Mardanov A.V."/>
            <person name="Gumerov V.M."/>
            <person name="Beletsky A.V."/>
            <person name="Prokofeva M.I."/>
            <person name="Bonch-Osmolovskaya E.A."/>
            <person name="Ravin N.V."/>
            <person name="Skryabin K.G."/>
        </authorList>
    </citation>
    <scope>NUCLEOTIDE SEQUENCE</scope>
    <source>
        <strain>768-20</strain>
    </source>
</reference>
<evidence type="ECO:0000259" key="1">
    <source>
        <dbReference type="Pfam" id="PF00884"/>
    </source>
</evidence>
<gene>
    <name evidence="2" type="ordered locus">TUZN_0007</name>
</gene>
<dbReference type="PANTHER" id="PTHR43751">
    <property type="entry name" value="SULFATASE"/>
    <property type="match status" value="1"/>
</dbReference>
<protein>
    <submittedName>
        <fullName evidence="2">Sulfatase</fullName>
    </submittedName>
</protein>
<dbReference type="HOGENOM" id="CLU_006332_14_2_2"/>
<dbReference type="InterPro" id="IPR000917">
    <property type="entry name" value="Sulfatase_N"/>
</dbReference>
<dbReference type="OrthoDB" id="46036at2157"/>
<name>F2L0N5_THEU7</name>
<dbReference type="RefSeq" id="WP_013678850.1">
    <property type="nucleotide sequence ID" value="NC_015315.1"/>
</dbReference>
<dbReference type="STRING" id="999630.TUZN_0007"/>
<evidence type="ECO:0000313" key="2">
    <source>
        <dbReference type="EMBL" id="AEA11514.1"/>
    </source>
</evidence>
<accession>F2L0N5</accession>
<dbReference type="KEGG" id="tuz:TUZN_0007"/>
<reference evidence="2 3" key="1">
    <citation type="journal article" date="2011" name="J. Bacteriol.">
        <title>Complete genome sequence of the thermoacidophilic crenarchaeon Thermoproteus uzoniensis 768-20.</title>
        <authorList>
            <person name="Mardanov A.V."/>
            <person name="Gumerov V.M."/>
            <person name="Beletsky A.V."/>
            <person name="Prokofeva M.I."/>
            <person name="Bonch-Osmolovskaya E.A."/>
            <person name="Ravin N.V."/>
            <person name="Skryabin K.G."/>
        </authorList>
    </citation>
    <scope>NUCLEOTIDE SEQUENCE [LARGE SCALE GENOMIC DNA]</scope>
    <source>
        <strain evidence="2 3">768-20</strain>
    </source>
</reference>
<dbReference type="PANTHER" id="PTHR43751:SF3">
    <property type="entry name" value="SULFATASE N-TERMINAL DOMAIN-CONTAINING PROTEIN"/>
    <property type="match status" value="1"/>
</dbReference>
<dbReference type="eggNOG" id="arCOG02787">
    <property type="taxonomic scope" value="Archaea"/>
</dbReference>
<dbReference type="Proteomes" id="UP000008138">
    <property type="component" value="Chromosome"/>
</dbReference>